<name>A0ACB8E498_DERSI</name>
<keyword evidence="2" id="KW-1185">Reference proteome</keyword>
<gene>
    <name evidence="1" type="ORF">HPB49_023186</name>
</gene>
<organism evidence="1 2">
    <name type="scientific">Dermacentor silvarum</name>
    <name type="common">Tick</name>
    <dbReference type="NCBI Taxonomy" id="543639"/>
    <lineage>
        <taxon>Eukaryota</taxon>
        <taxon>Metazoa</taxon>
        <taxon>Ecdysozoa</taxon>
        <taxon>Arthropoda</taxon>
        <taxon>Chelicerata</taxon>
        <taxon>Arachnida</taxon>
        <taxon>Acari</taxon>
        <taxon>Parasitiformes</taxon>
        <taxon>Ixodida</taxon>
        <taxon>Ixodoidea</taxon>
        <taxon>Ixodidae</taxon>
        <taxon>Rhipicephalinae</taxon>
        <taxon>Dermacentor</taxon>
    </lineage>
</organism>
<reference evidence="1" key="1">
    <citation type="submission" date="2020-05" db="EMBL/GenBank/DDBJ databases">
        <title>Large-scale comparative analyses of tick genomes elucidate their genetic diversity and vector capacities.</title>
        <authorList>
            <person name="Jia N."/>
            <person name="Wang J."/>
            <person name="Shi W."/>
            <person name="Du L."/>
            <person name="Sun Y."/>
            <person name="Zhan W."/>
            <person name="Jiang J."/>
            <person name="Wang Q."/>
            <person name="Zhang B."/>
            <person name="Ji P."/>
            <person name="Sakyi L.B."/>
            <person name="Cui X."/>
            <person name="Yuan T."/>
            <person name="Jiang B."/>
            <person name="Yang W."/>
            <person name="Lam T.T.-Y."/>
            <person name="Chang Q."/>
            <person name="Ding S."/>
            <person name="Wang X."/>
            <person name="Zhu J."/>
            <person name="Ruan X."/>
            <person name="Zhao L."/>
            <person name="Wei J."/>
            <person name="Que T."/>
            <person name="Du C."/>
            <person name="Cheng J."/>
            <person name="Dai P."/>
            <person name="Han X."/>
            <person name="Huang E."/>
            <person name="Gao Y."/>
            <person name="Liu J."/>
            <person name="Shao H."/>
            <person name="Ye R."/>
            <person name="Li L."/>
            <person name="Wei W."/>
            <person name="Wang X."/>
            <person name="Wang C."/>
            <person name="Yang T."/>
            <person name="Huo Q."/>
            <person name="Li W."/>
            <person name="Guo W."/>
            <person name="Chen H."/>
            <person name="Zhou L."/>
            <person name="Ni X."/>
            <person name="Tian J."/>
            <person name="Zhou Y."/>
            <person name="Sheng Y."/>
            <person name="Liu T."/>
            <person name="Pan Y."/>
            <person name="Xia L."/>
            <person name="Li J."/>
            <person name="Zhao F."/>
            <person name="Cao W."/>
        </authorList>
    </citation>
    <scope>NUCLEOTIDE SEQUENCE</scope>
    <source>
        <strain evidence="1">Dsil-2018</strain>
    </source>
</reference>
<accession>A0ACB8E498</accession>
<evidence type="ECO:0000313" key="2">
    <source>
        <dbReference type="Proteomes" id="UP000821865"/>
    </source>
</evidence>
<dbReference type="EMBL" id="CM023470">
    <property type="protein sequence ID" value="KAH7981328.1"/>
    <property type="molecule type" value="Genomic_DNA"/>
</dbReference>
<protein>
    <submittedName>
        <fullName evidence="1">Uncharacterized protein</fullName>
    </submittedName>
</protein>
<evidence type="ECO:0000313" key="1">
    <source>
        <dbReference type="EMBL" id="KAH7981328.1"/>
    </source>
</evidence>
<comment type="caution">
    <text evidence="1">The sequence shown here is derived from an EMBL/GenBank/DDBJ whole genome shotgun (WGS) entry which is preliminary data.</text>
</comment>
<proteinExistence type="predicted"/>
<sequence length="224" mass="25832">MPSPRLITQHAFLRHVERNQYQHLKQFEEQAQKPVEAARMARRVGPYPKSTKPTPEIYRPPQGQKRDIFTRSINTINKFFDRRLELLEASNGYPRRWTAFVSLVTELFLQPRRQNCDARDVSFLATLLCNCCLVILHPQMLGNDREMECLQHVLIAAGSAVQSTIPWLTHILTQRICNAFVHSSVSVLARHTLLQLIELHASEWQLSAPQALYYHGPLVQPGFL</sequence>
<dbReference type="Proteomes" id="UP000821865">
    <property type="component" value="Chromosome 1"/>
</dbReference>